<dbReference type="InterPro" id="IPR005552">
    <property type="entry name" value="Scramblase"/>
</dbReference>
<dbReference type="GO" id="GO:0005886">
    <property type="term" value="C:plasma membrane"/>
    <property type="evidence" value="ECO:0007669"/>
    <property type="project" value="TreeGrafter"/>
</dbReference>
<dbReference type="SUPFAM" id="SSF54518">
    <property type="entry name" value="Tubby C-terminal domain-like"/>
    <property type="match status" value="1"/>
</dbReference>
<dbReference type="Proteomes" id="UP000312032">
    <property type="component" value="Unassembled WGS sequence"/>
</dbReference>
<proteinExistence type="predicted"/>
<protein>
    <recommendedName>
        <fullName evidence="3">Scramblase</fullName>
    </recommendedName>
</protein>
<organism evidence="1 2">
    <name type="scientific">Corynebacterium tapiri</name>
    <dbReference type="NCBI Taxonomy" id="1448266"/>
    <lineage>
        <taxon>Bacteria</taxon>
        <taxon>Bacillati</taxon>
        <taxon>Actinomycetota</taxon>
        <taxon>Actinomycetes</taxon>
        <taxon>Mycobacteriales</taxon>
        <taxon>Corynebacteriaceae</taxon>
        <taxon>Corynebacterium</taxon>
    </lineage>
</organism>
<dbReference type="Pfam" id="PF04525">
    <property type="entry name" value="LOR"/>
    <property type="match status" value="1"/>
</dbReference>
<sequence length="193" mass="21120">MSALLQHDVLVVQQMRHVFNDTFDILGPDGYPIGFVVGQGSALRRLAAGTRELSVHETTPDPAGGLGPGQRILTITDPFNFLRDTFEVHDDQGVLATITRRWSMFGNKLSIELPGYPAVEFRGDVFDFNAQIYVGEQVVATIDRQFSGVLNELAGKQRYVITFGQGLDLRLRAAILGAAIAADLIKSKDSRSS</sequence>
<reference evidence="1 2" key="1">
    <citation type="submission" date="2019-06" db="EMBL/GenBank/DDBJ databases">
        <authorList>
            <person name="Li J."/>
        </authorList>
    </citation>
    <scope>NUCLEOTIDE SEQUENCE [LARGE SCALE GENOMIC DNA]</scope>
    <source>
        <strain evidence="1 2">LMG 28165</strain>
    </source>
</reference>
<dbReference type="InterPro" id="IPR025659">
    <property type="entry name" value="Tubby-like_C"/>
</dbReference>
<dbReference type="EMBL" id="VDHJ01000005">
    <property type="protein sequence ID" value="TNL98552.1"/>
    <property type="molecule type" value="Genomic_DNA"/>
</dbReference>
<dbReference type="AlphaFoldDB" id="A0A5C4U4H5"/>
<name>A0A5C4U4H5_9CORY</name>
<dbReference type="RefSeq" id="WP_139465397.1">
    <property type="nucleotide sequence ID" value="NZ_VDHJ01000005.1"/>
</dbReference>
<gene>
    <name evidence="1" type="ORF">FHE74_04960</name>
</gene>
<dbReference type="GO" id="GO:0017128">
    <property type="term" value="F:phospholipid scramblase activity"/>
    <property type="evidence" value="ECO:0007669"/>
    <property type="project" value="InterPro"/>
</dbReference>
<evidence type="ECO:0000313" key="1">
    <source>
        <dbReference type="EMBL" id="TNL98552.1"/>
    </source>
</evidence>
<comment type="caution">
    <text evidence="1">The sequence shown here is derived from an EMBL/GenBank/DDBJ whole genome shotgun (WGS) entry which is preliminary data.</text>
</comment>
<accession>A0A5C4U4H5</accession>
<dbReference type="InterPro" id="IPR007612">
    <property type="entry name" value="LOR"/>
</dbReference>
<dbReference type="OrthoDB" id="4412702at2"/>
<evidence type="ECO:0000313" key="2">
    <source>
        <dbReference type="Proteomes" id="UP000312032"/>
    </source>
</evidence>
<keyword evidence="2" id="KW-1185">Reference proteome</keyword>
<evidence type="ECO:0008006" key="3">
    <source>
        <dbReference type="Google" id="ProtNLM"/>
    </source>
</evidence>
<dbReference type="PANTHER" id="PTHR23248">
    <property type="entry name" value="PHOSPHOLIPID SCRAMBLASE-RELATED"/>
    <property type="match status" value="1"/>
</dbReference>
<dbReference type="PANTHER" id="PTHR23248:SF9">
    <property type="entry name" value="PHOSPHOLIPID SCRAMBLASE"/>
    <property type="match status" value="1"/>
</dbReference>